<evidence type="ECO:0000256" key="3">
    <source>
        <dbReference type="PROSITE-ProRule" id="PRU00221"/>
    </source>
</evidence>
<organism evidence="5 6">
    <name type="scientific">Dactylonectria estremocensis</name>
    <dbReference type="NCBI Taxonomy" id="1079267"/>
    <lineage>
        <taxon>Eukaryota</taxon>
        <taxon>Fungi</taxon>
        <taxon>Dikarya</taxon>
        <taxon>Ascomycota</taxon>
        <taxon>Pezizomycotina</taxon>
        <taxon>Sordariomycetes</taxon>
        <taxon>Hypocreomycetidae</taxon>
        <taxon>Hypocreales</taxon>
        <taxon>Nectriaceae</taxon>
        <taxon>Dactylonectria</taxon>
    </lineage>
</organism>
<dbReference type="InterPro" id="IPR015943">
    <property type="entry name" value="WD40/YVTN_repeat-like_dom_sf"/>
</dbReference>
<evidence type="ECO:0000313" key="6">
    <source>
        <dbReference type="Proteomes" id="UP000717696"/>
    </source>
</evidence>
<gene>
    <name evidence="5" type="ORF">B0J13DRAFT_486896</name>
</gene>
<evidence type="ECO:0000313" key="5">
    <source>
        <dbReference type="EMBL" id="KAH7118230.1"/>
    </source>
</evidence>
<keyword evidence="2" id="KW-0677">Repeat</keyword>
<reference evidence="5" key="1">
    <citation type="journal article" date="2021" name="Nat. Commun.">
        <title>Genetic determinants of endophytism in the Arabidopsis root mycobiome.</title>
        <authorList>
            <person name="Mesny F."/>
            <person name="Miyauchi S."/>
            <person name="Thiergart T."/>
            <person name="Pickel B."/>
            <person name="Atanasova L."/>
            <person name="Karlsson M."/>
            <person name="Huettel B."/>
            <person name="Barry K.W."/>
            <person name="Haridas S."/>
            <person name="Chen C."/>
            <person name="Bauer D."/>
            <person name="Andreopoulos W."/>
            <person name="Pangilinan J."/>
            <person name="LaButti K."/>
            <person name="Riley R."/>
            <person name="Lipzen A."/>
            <person name="Clum A."/>
            <person name="Drula E."/>
            <person name="Henrissat B."/>
            <person name="Kohler A."/>
            <person name="Grigoriev I.V."/>
            <person name="Martin F.M."/>
            <person name="Hacquard S."/>
        </authorList>
    </citation>
    <scope>NUCLEOTIDE SEQUENCE</scope>
    <source>
        <strain evidence="5">MPI-CAGE-AT-0021</strain>
    </source>
</reference>
<feature type="repeat" description="WD" evidence="3">
    <location>
        <begin position="777"/>
        <end position="818"/>
    </location>
</feature>
<dbReference type="PRINTS" id="PR00320">
    <property type="entry name" value="GPROTEINBRPT"/>
</dbReference>
<dbReference type="PANTHER" id="PTHR19848:SF8">
    <property type="entry name" value="F-BOX AND WD REPEAT DOMAIN CONTAINING 7"/>
    <property type="match status" value="1"/>
</dbReference>
<dbReference type="PROSITE" id="PS50837">
    <property type="entry name" value="NACHT"/>
    <property type="match status" value="1"/>
</dbReference>
<dbReference type="AlphaFoldDB" id="A0A9P9DD13"/>
<dbReference type="PANTHER" id="PTHR19848">
    <property type="entry name" value="WD40 REPEAT PROTEIN"/>
    <property type="match status" value="1"/>
</dbReference>
<name>A0A9P9DD13_9HYPO</name>
<feature type="repeat" description="WD" evidence="3">
    <location>
        <begin position="947"/>
        <end position="988"/>
    </location>
</feature>
<dbReference type="Pfam" id="PF00400">
    <property type="entry name" value="WD40"/>
    <property type="match status" value="6"/>
</dbReference>
<keyword evidence="1 3" id="KW-0853">WD repeat</keyword>
<dbReference type="Gene3D" id="3.40.50.300">
    <property type="entry name" value="P-loop containing nucleotide triphosphate hydrolases"/>
    <property type="match status" value="1"/>
</dbReference>
<dbReference type="InterPro" id="IPR036322">
    <property type="entry name" value="WD40_repeat_dom_sf"/>
</dbReference>
<keyword evidence="6" id="KW-1185">Reference proteome</keyword>
<dbReference type="PROSITE" id="PS50082">
    <property type="entry name" value="WD_REPEATS_2"/>
    <property type="match status" value="6"/>
</dbReference>
<dbReference type="SUPFAM" id="SSF50978">
    <property type="entry name" value="WD40 repeat-like"/>
    <property type="match status" value="1"/>
</dbReference>
<feature type="repeat" description="WD" evidence="3">
    <location>
        <begin position="989"/>
        <end position="1030"/>
    </location>
</feature>
<comment type="caution">
    <text evidence="5">The sequence shown here is derived from an EMBL/GenBank/DDBJ whole genome shotgun (WGS) entry which is preliminary data.</text>
</comment>
<dbReference type="OrthoDB" id="674604at2759"/>
<dbReference type="InterPro" id="IPR020472">
    <property type="entry name" value="WD40_PAC1"/>
</dbReference>
<dbReference type="InterPro" id="IPR007111">
    <property type="entry name" value="NACHT_NTPase"/>
</dbReference>
<accession>A0A9P9DD13</accession>
<dbReference type="InterPro" id="IPR027417">
    <property type="entry name" value="P-loop_NTPase"/>
</dbReference>
<sequence length="1136" mass="126440">MEGLGVAANVIAVVDLSVKVGSLCLQYAKDVKNAAADIDRLHEEVTNLQRVTKQVQGLLEGPNRAKLENSQSLDNTLKRSRSHLEGLEGRLKPEPARKAMRKLGLRAFKWPFQREEVERLILELQQRSQTISWTLQVDQTGILLEVDRNVVQIDHNVTQIDGNIARIDQNLLSLDQKTVLSMLPAATGASFNSRDEEHNATCLQDTRVDLLRQIQEWASDPHAKALFWLNGMAGTGKSTISRTICRQFAQSSHLGSSFFFKRGEADRGGLSRFVTTIAAQLAEMHPIIAPHIKLAIDGDPNISGKATREQFDKLIKQPLGHISLDARRISSLVFVIDALDECDRDEDAKLIINLFSCCTKDLPLKLKALITSRPELPIRLGFSAVKGTYQDLILHEIPPNIIEHDIATFLEHELIRIKTEYNSSVPADRQLPSDWPGKQNIQILVRMAVPLFIFAATTCRFLADRRCGNPNKQLREVLDFQTESQASQLDATYLPILNRLINGLSTKRQNEVIERFREIVGPIVILASPLSTVALGEILSVPRDAIDDQLDLLHSVLSIPSSDQLPVRLLHLSFRDFLVDPEKQGRNSFWVDEKNTHKKMAANCLRVMDKHLQSDICQLVKPGTSRSSIDTQGVLSHIPPEVQYACLHWVYHLQQGEMVINDDSEVYGFLLKHFLHWLEVLSLIRRASESLSIIKGLQSVLKPKGSQRLGDFLQDALRLIQANLLTIDATPLQIYSSILAFTPKNSPVRQIFQNQIPKWISLAPEPEDDWDQCQQILEGHEDSVTSVAFSPDGTLVASASYDQTVRLWHSNDGACMQELKGHKNSVLSVAFSPDGTLVASASRDRTVRLWRSSDGACVQELKGHKDSVLSVAFSPDGTLVASASFDQTVRLWRSNDGACMQELKGHKNSGSVCSVAFSPDGTLVASGSDDRTVRLWHSNDGACVQELKGHKDSVCSVAFSSDGTLVASGSRDRTVRLWRRNDGASVQELKGHKGWVCSVAFSPDGTLVASASYDQTVRLWRRNDGTCMQETQDTRTSHLKFDLSGLYLLTDSGPITLHDPSSSSRMATKTFPECFDSVGISRDGCWILWKGTPIFWLPVPFRSSCLIVHRYTIVLGCQSGRVIIMRFENLGLNLGV</sequence>
<dbReference type="EMBL" id="JAGMUU010000032">
    <property type="protein sequence ID" value="KAH7118230.1"/>
    <property type="molecule type" value="Genomic_DNA"/>
</dbReference>
<feature type="domain" description="NACHT" evidence="4">
    <location>
        <begin position="225"/>
        <end position="374"/>
    </location>
</feature>
<dbReference type="Proteomes" id="UP000717696">
    <property type="component" value="Unassembled WGS sequence"/>
</dbReference>
<evidence type="ECO:0000256" key="1">
    <source>
        <dbReference type="ARBA" id="ARBA00022574"/>
    </source>
</evidence>
<dbReference type="Gene3D" id="2.130.10.10">
    <property type="entry name" value="YVTN repeat-like/Quinoprotein amine dehydrogenase"/>
    <property type="match status" value="3"/>
</dbReference>
<dbReference type="InterPro" id="IPR001680">
    <property type="entry name" value="WD40_rpt"/>
</dbReference>
<dbReference type="SUPFAM" id="SSF52540">
    <property type="entry name" value="P-loop containing nucleoside triphosphate hydrolases"/>
    <property type="match status" value="1"/>
</dbReference>
<dbReference type="InterPro" id="IPR056884">
    <property type="entry name" value="NPHP3-like_N"/>
</dbReference>
<feature type="repeat" description="WD" evidence="3">
    <location>
        <begin position="819"/>
        <end position="860"/>
    </location>
</feature>
<feature type="repeat" description="WD" evidence="3">
    <location>
        <begin position="905"/>
        <end position="946"/>
    </location>
</feature>
<proteinExistence type="predicted"/>
<evidence type="ECO:0000256" key="2">
    <source>
        <dbReference type="ARBA" id="ARBA00022737"/>
    </source>
</evidence>
<feature type="repeat" description="WD" evidence="3">
    <location>
        <begin position="861"/>
        <end position="902"/>
    </location>
</feature>
<protein>
    <recommendedName>
        <fullName evidence="4">NACHT domain-containing protein</fullName>
    </recommendedName>
</protein>
<dbReference type="PROSITE" id="PS50294">
    <property type="entry name" value="WD_REPEATS_REGION"/>
    <property type="match status" value="6"/>
</dbReference>
<dbReference type="CDD" id="cd00200">
    <property type="entry name" value="WD40"/>
    <property type="match status" value="1"/>
</dbReference>
<dbReference type="Pfam" id="PF24883">
    <property type="entry name" value="NPHP3_N"/>
    <property type="match status" value="1"/>
</dbReference>
<dbReference type="SMART" id="SM00320">
    <property type="entry name" value="WD40"/>
    <property type="match status" value="6"/>
</dbReference>
<evidence type="ECO:0000259" key="4">
    <source>
        <dbReference type="PROSITE" id="PS50837"/>
    </source>
</evidence>